<dbReference type="FunFam" id="3.40.47.10:FF:000025">
    <property type="entry name" value="Chalcone synthase 2"/>
    <property type="match status" value="1"/>
</dbReference>
<dbReference type="AlphaFoldDB" id="A0ABD1ZQX8"/>
<dbReference type="GO" id="GO:0016746">
    <property type="term" value="F:acyltransferase activity"/>
    <property type="evidence" value="ECO:0007669"/>
    <property type="project" value="UniProtKB-KW"/>
</dbReference>
<keyword evidence="8" id="KW-1185">Reference proteome</keyword>
<dbReference type="PANTHER" id="PTHR11877">
    <property type="entry name" value="HYDROXYMETHYLGLUTARYL-COA SYNTHASE"/>
    <property type="match status" value="1"/>
</dbReference>
<accession>A0ABD1ZQX8</accession>
<dbReference type="InterPro" id="IPR001099">
    <property type="entry name" value="Chalcone/stilbene_synt_N"/>
</dbReference>
<feature type="domain" description="Chalcone/stilbene synthase C-terminal" evidence="6">
    <location>
        <begin position="224"/>
        <end position="373"/>
    </location>
</feature>
<reference evidence="7 8" key="1">
    <citation type="submission" date="2024-09" db="EMBL/GenBank/DDBJ databases">
        <title>Chromosome-scale assembly of Riccia fluitans.</title>
        <authorList>
            <person name="Paukszto L."/>
            <person name="Sawicki J."/>
            <person name="Karawczyk K."/>
            <person name="Piernik-Szablinska J."/>
            <person name="Szczecinska M."/>
            <person name="Mazdziarz M."/>
        </authorList>
    </citation>
    <scope>NUCLEOTIDE SEQUENCE [LARGE SCALE GENOMIC DNA]</scope>
    <source>
        <strain evidence="7">Rf_01</strain>
        <tissue evidence="7">Aerial parts of the thallus</tissue>
    </source>
</reference>
<dbReference type="EMBL" id="JBHFFA010000001">
    <property type="protein sequence ID" value="KAL2653843.1"/>
    <property type="molecule type" value="Genomic_DNA"/>
</dbReference>
<evidence type="ECO:0000259" key="6">
    <source>
        <dbReference type="Pfam" id="PF02797"/>
    </source>
</evidence>
<dbReference type="InterPro" id="IPR012328">
    <property type="entry name" value="Chalcone/stilbene_synt_C"/>
</dbReference>
<dbReference type="InterPro" id="IPR016039">
    <property type="entry name" value="Thiolase-like"/>
</dbReference>
<organism evidence="7 8">
    <name type="scientific">Riccia fluitans</name>
    <dbReference type="NCBI Taxonomy" id="41844"/>
    <lineage>
        <taxon>Eukaryota</taxon>
        <taxon>Viridiplantae</taxon>
        <taxon>Streptophyta</taxon>
        <taxon>Embryophyta</taxon>
        <taxon>Marchantiophyta</taxon>
        <taxon>Marchantiopsida</taxon>
        <taxon>Marchantiidae</taxon>
        <taxon>Marchantiales</taxon>
        <taxon>Ricciaceae</taxon>
        <taxon>Riccia</taxon>
    </lineage>
</organism>
<dbReference type="SUPFAM" id="SSF53901">
    <property type="entry name" value="Thiolase-like"/>
    <property type="match status" value="2"/>
</dbReference>
<comment type="similarity">
    <text evidence="1 4">Belongs to the thiolase-like superfamily. Chalcone/stilbene synthases family.</text>
</comment>
<evidence type="ECO:0000256" key="1">
    <source>
        <dbReference type="ARBA" id="ARBA00005531"/>
    </source>
</evidence>
<proteinExistence type="inferred from homology"/>
<dbReference type="Proteomes" id="UP001605036">
    <property type="component" value="Unassembled WGS sequence"/>
</dbReference>
<evidence type="ECO:0000256" key="3">
    <source>
        <dbReference type="ARBA" id="ARBA00023315"/>
    </source>
</evidence>
<evidence type="ECO:0000313" key="8">
    <source>
        <dbReference type="Proteomes" id="UP001605036"/>
    </source>
</evidence>
<dbReference type="Pfam" id="PF00195">
    <property type="entry name" value="Chal_sti_synt_N"/>
    <property type="match status" value="1"/>
</dbReference>
<evidence type="ECO:0000259" key="5">
    <source>
        <dbReference type="Pfam" id="PF00195"/>
    </source>
</evidence>
<dbReference type="FunFam" id="3.40.47.10:FF:000014">
    <property type="entry name" value="Chalcone synthase 1"/>
    <property type="match status" value="1"/>
</dbReference>
<dbReference type="InterPro" id="IPR011141">
    <property type="entry name" value="Polyketide_synthase_type-III"/>
</dbReference>
<name>A0ABD1ZQX8_9MARC</name>
<dbReference type="CDD" id="cd00831">
    <property type="entry name" value="CHS_like"/>
    <property type="match status" value="1"/>
</dbReference>
<evidence type="ECO:0000256" key="2">
    <source>
        <dbReference type="ARBA" id="ARBA00022679"/>
    </source>
</evidence>
<evidence type="ECO:0008006" key="9">
    <source>
        <dbReference type="Google" id="ProtNLM"/>
    </source>
</evidence>
<comment type="caution">
    <text evidence="7">The sequence shown here is derived from an EMBL/GenBank/DDBJ whole genome shotgun (WGS) entry which is preliminary data.</text>
</comment>
<dbReference type="PANTHER" id="PTHR11877:SF14">
    <property type="entry name" value="CHALCONE SYNTHASE"/>
    <property type="match status" value="1"/>
</dbReference>
<dbReference type="Pfam" id="PF02797">
    <property type="entry name" value="Chal_sti_synt_C"/>
    <property type="match status" value="1"/>
</dbReference>
<evidence type="ECO:0000256" key="4">
    <source>
        <dbReference type="RuleBase" id="RU003633"/>
    </source>
</evidence>
<keyword evidence="3 4" id="KW-0012">Acyltransferase</keyword>
<dbReference type="PIRSF" id="PIRSF000451">
    <property type="entry name" value="PKS_III"/>
    <property type="match status" value="1"/>
</dbReference>
<dbReference type="Gene3D" id="3.40.47.10">
    <property type="match status" value="3"/>
</dbReference>
<sequence>MAPQAVDAACAAEVPAAVPSSRPRLIPHATGPATVLAMGKAVPANVFEQATYPDFFFNITNCNDKPALKAKFQRICDKSGIKKRHFYIDQKILEANPDMCTYMEPSLNCRQEIAIAQVPKLAKEAAQIAIKEWGRPKSEITHIVMATTSGVNMPGAELATAKLLGLRPNSRVLAICSEVTAVTFRAPCETHIDGLVGSALFGDGAAAIIIGADPRPGIERPMYEMHWAGEMVLPDSDGAIDGHLTEAGLVFHLLKDVPGLITKNIDGFLKSTKDLVGAASWNDLFWAVHPGGPAILDQVEAKLGLEKTRFQASRDILSDYGNMSSASVLFVLNRVRERSLEQSKSTLGEGNEWGFLIGFGPGLTVESILLPALPVELPAGSA</sequence>
<gene>
    <name evidence="7" type="ORF">R1flu_021971</name>
</gene>
<feature type="domain" description="Chalcone/stilbene synthase N-terminal" evidence="5">
    <location>
        <begin position="28"/>
        <end position="170"/>
    </location>
</feature>
<keyword evidence="2 4" id="KW-0808">Transferase</keyword>
<evidence type="ECO:0000313" key="7">
    <source>
        <dbReference type="EMBL" id="KAL2653843.1"/>
    </source>
</evidence>
<protein>
    <recommendedName>
        <fullName evidence="9">Chalcone synthase</fullName>
    </recommendedName>
</protein>